<reference evidence="2" key="1">
    <citation type="journal article" date="2019" name="Int. J. Syst. Evol. Microbiol.">
        <title>The Global Catalogue of Microorganisms (GCM) 10K type strain sequencing project: providing services to taxonomists for standard genome sequencing and annotation.</title>
        <authorList>
            <consortium name="The Broad Institute Genomics Platform"/>
            <consortium name="The Broad Institute Genome Sequencing Center for Infectious Disease"/>
            <person name="Wu L."/>
            <person name="Ma J."/>
        </authorList>
    </citation>
    <scope>NUCLEOTIDE SEQUENCE [LARGE SCALE GENOMIC DNA]</scope>
    <source>
        <strain evidence="2">KCTC 12848</strain>
    </source>
</reference>
<protein>
    <submittedName>
        <fullName evidence="1">DUF3549 family protein</fullName>
    </submittedName>
</protein>
<proteinExistence type="predicted"/>
<gene>
    <name evidence="1" type="ORF">ACFSKX_06010</name>
</gene>
<name>A0ABW5E9C5_9GAMM</name>
<sequence length="349" mass="38559">MSENNTLSALIKEAQFKLRWFDLGRRLQPVSQATAEAFEAGQIPWPHPYLQHAWTGLLLWPEEGGEPVVWFLRLPLDERGKLQLPARDGLLRLLLQKLDKSGPSESASQLHAALEESGLQFSPAPERRASFHARAALLLKRPPSAHYEATLAYCREPQSHRWEQLGIQGIADLAARWEPEKNLLLRRLGELAPPVFAGLCQCLENEAIDHQLVEKIIRRARAALAEDPADYTLVAAAVRGMSNSPAAGLRRDFLLDLLSSTAAASANTEVITAIGSRCPQDLEHGEIAAPWLAALSEHQRQETFNLLLADLMYLPPARASLLAALRDPSRPEALARAFGIFLHGPDPAH</sequence>
<accession>A0ABW5E9C5</accession>
<dbReference type="InterPro" id="IPR021936">
    <property type="entry name" value="DUF3549"/>
</dbReference>
<organism evidence="1 2">
    <name type="scientific">Microbulbifer halophilus</name>
    <dbReference type="NCBI Taxonomy" id="453963"/>
    <lineage>
        <taxon>Bacteria</taxon>
        <taxon>Pseudomonadati</taxon>
        <taxon>Pseudomonadota</taxon>
        <taxon>Gammaproteobacteria</taxon>
        <taxon>Cellvibrionales</taxon>
        <taxon>Microbulbiferaceae</taxon>
        <taxon>Microbulbifer</taxon>
    </lineage>
</organism>
<dbReference type="RefSeq" id="WP_265719933.1">
    <property type="nucleotide sequence ID" value="NZ_JAPIVK010000001.1"/>
</dbReference>
<evidence type="ECO:0000313" key="1">
    <source>
        <dbReference type="EMBL" id="MFD2309969.1"/>
    </source>
</evidence>
<dbReference type="Pfam" id="PF12069">
    <property type="entry name" value="DUF3549"/>
    <property type="match status" value="1"/>
</dbReference>
<dbReference type="Proteomes" id="UP001597425">
    <property type="component" value="Unassembled WGS sequence"/>
</dbReference>
<keyword evidence="2" id="KW-1185">Reference proteome</keyword>
<comment type="caution">
    <text evidence="1">The sequence shown here is derived from an EMBL/GenBank/DDBJ whole genome shotgun (WGS) entry which is preliminary data.</text>
</comment>
<dbReference type="EMBL" id="JBHUJD010000006">
    <property type="protein sequence ID" value="MFD2309969.1"/>
    <property type="molecule type" value="Genomic_DNA"/>
</dbReference>
<evidence type="ECO:0000313" key="2">
    <source>
        <dbReference type="Proteomes" id="UP001597425"/>
    </source>
</evidence>